<proteinExistence type="predicted"/>
<comment type="caution">
    <text evidence="2">The sequence shown here is derived from an EMBL/GenBank/DDBJ whole genome shotgun (WGS) entry which is preliminary data.</text>
</comment>
<feature type="non-terminal residue" evidence="2">
    <location>
        <position position="1"/>
    </location>
</feature>
<dbReference type="AlphaFoldDB" id="A0A0J1KBS2"/>
<keyword evidence="3" id="KW-1185">Reference proteome</keyword>
<evidence type="ECO:0000256" key="1">
    <source>
        <dbReference type="SAM" id="MobiDB-lite"/>
    </source>
</evidence>
<feature type="compositionally biased region" description="Polar residues" evidence="1">
    <location>
        <begin position="63"/>
        <end position="74"/>
    </location>
</feature>
<evidence type="ECO:0000313" key="2">
    <source>
        <dbReference type="EMBL" id="KLV13920.1"/>
    </source>
</evidence>
<feature type="region of interest" description="Disordered" evidence="1">
    <location>
        <begin position="1"/>
        <end position="74"/>
    </location>
</feature>
<organism evidence="2 3">
    <name type="scientific">Niallia circulans</name>
    <name type="common">Bacillus circulans</name>
    <dbReference type="NCBI Taxonomy" id="1397"/>
    <lineage>
        <taxon>Bacteria</taxon>
        <taxon>Bacillati</taxon>
        <taxon>Bacillota</taxon>
        <taxon>Bacilli</taxon>
        <taxon>Bacillales</taxon>
        <taxon>Bacillaceae</taxon>
        <taxon>Niallia</taxon>
    </lineage>
</organism>
<feature type="compositionally biased region" description="Polar residues" evidence="1">
    <location>
        <begin position="22"/>
        <end position="37"/>
    </location>
</feature>
<protein>
    <submittedName>
        <fullName evidence="2">Uncharacterized protein</fullName>
    </submittedName>
</protein>
<sequence length="74" mass="8518">EKSAKTRKYQPTGRRNQPKLENISQPEGEISQNQKISANRKEKSAKTRKYQPTGRRNQPKPENISQPEEGISQN</sequence>
<accession>A0A0J1KBS2</accession>
<name>A0A0J1KBS2_NIACI</name>
<gene>
    <name evidence="2" type="ORF">ABW02_26350</name>
</gene>
<dbReference type="PATRIC" id="fig|1397.4.peg.664"/>
<reference evidence="2 3" key="1">
    <citation type="submission" date="2015-05" db="EMBL/GenBank/DDBJ databases">
        <title>Whole genome sequence and identification of bacterial endophytes from Costus igneus.</title>
        <authorList>
            <person name="Lee Y.P."/>
            <person name="Gan H.M."/>
            <person name="Eng W."/>
            <person name="Wheatley M.S."/>
            <person name="Caraballo A."/>
            <person name="Polter S."/>
            <person name="Savka M.A."/>
            <person name="Hudson A.O."/>
        </authorList>
    </citation>
    <scope>NUCLEOTIDE SEQUENCE [LARGE SCALE GENOMIC DNA]</scope>
    <source>
        <strain evidence="2 3">RIT379</strain>
    </source>
</reference>
<dbReference type="Proteomes" id="UP000036045">
    <property type="component" value="Unassembled WGS sequence"/>
</dbReference>
<dbReference type="EMBL" id="LDPH01000102">
    <property type="protein sequence ID" value="KLV13920.1"/>
    <property type="molecule type" value="Genomic_DNA"/>
</dbReference>
<dbReference type="RefSeq" id="WP_047945113.1">
    <property type="nucleotide sequence ID" value="NZ_LDPH01000102.1"/>
</dbReference>
<evidence type="ECO:0000313" key="3">
    <source>
        <dbReference type="Proteomes" id="UP000036045"/>
    </source>
</evidence>